<feature type="domain" description="Protein kinase" evidence="7">
    <location>
        <begin position="23"/>
        <end position="297"/>
    </location>
</feature>
<reference evidence="8" key="2">
    <citation type="submission" date="2015-07" db="EMBL/GenBank/DDBJ databases">
        <authorList>
            <person name="Noorani M."/>
        </authorList>
    </citation>
    <scope>NUCLEOTIDE SEQUENCE</scope>
    <source>
        <strain evidence="8">Yugu1</strain>
    </source>
</reference>
<organism evidence="8">
    <name type="scientific">Setaria italica</name>
    <name type="common">Foxtail millet</name>
    <name type="synonym">Panicum italicum</name>
    <dbReference type="NCBI Taxonomy" id="4555"/>
    <lineage>
        <taxon>Eukaryota</taxon>
        <taxon>Viridiplantae</taxon>
        <taxon>Streptophyta</taxon>
        <taxon>Embryophyta</taxon>
        <taxon>Tracheophyta</taxon>
        <taxon>Spermatophyta</taxon>
        <taxon>Magnoliopsida</taxon>
        <taxon>Liliopsida</taxon>
        <taxon>Poales</taxon>
        <taxon>Poaceae</taxon>
        <taxon>PACMAD clade</taxon>
        <taxon>Panicoideae</taxon>
        <taxon>Panicodae</taxon>
        <taxon>Paniceae</taxon>
        <taxon>Cenchrinae</taxon>
        <taxon>Setaria</taxon>
    </lineage>
</organism>
<keyword evidence="1" id="KW-0723">Serine/threonine-protein kinase</keyword>
<dbReference type="AlphaFoldDB" id="A0A368S805"/>
<dbReference type="Gene3D" id="3.30.200.20">
    <property type="entry name" value="Phosphorylase Kinase, domain 1"/>
    <property type="match status" value="2"/>
</dbReference>
<dbReference type="InterPro" id="IPR011009">
    <property type="entry name" value="Kinase-like_dom_sf"/>
</dbReference>
<evidence type="ECO:0000256" key="5">
    <source>
        <dbReference type="ARBA" id="ARBA00022840"/>
    </source>
</evidence>
<evidence type="ECO:0000313" key="8">
    <source>
        <dbReference type="EMBL" id="RCV38555.1"/>
    </source>
</evidence>
<feature type="domain" description="Protein kinase" evidence="7">
    <location>
        <begin position="325"/>
        <end position="601"/>
    </location>
</feature>
<dbReference type="InterPro" id="IPR008271">
    <property type="entry name" value="Ser/Thr_kinase_AS"/>
</dbReference>
<dbReference type="GO" id="GO:0005524">
    <property type="term" value="F:ATP binding"/>
    <property type="evidence" value="ECO:0007669"/>
    <property type="project" value="UniProtKB-UniRule"/>
</dbReference>
<keyword evidence="5 6" id="KW-0067">ATP-binding</keyword>
<keyword evidence="2" id="KW-0808">Transferase</keyword>
<dbReference type="GO" id="GO:0007166">
    <property type="term" value="P:cell surface receptor signaling pathway"/>
    <property type="evidence" value="ECO:0007669"/>
    <property type="project" value="InterPro"/>
</dbReference>
<dbReference type="OrthoDB" id="2017579at2759"/>
<dbReference type="PROSITE" id="PS50011">
    <property type="entry name" value="PROTEIN_KINASE_DOM"/>
    <property type="match status" value="2"/>
</dbReference>
<dbReference type="FunFam" id="3.30.200.20:FF:000337">
    <property type="entry name" value="Wall-associated receptor kinase 3"/>
    <property type="match status" value="1"/>
</dbReference>
<feature type="binding site" evidence="6">
    <location>
        <position position="52"/>
    </location>
    <ligand>
        <name>ATP</name>
        <dbReference type="ChEBI" id="CHEBI:30616"/>
    </ligand>
</feature>
<dbReference type="STRING" id="4555.A0A368S805"/>
<proteinExistence type="predicted"/>
<evidence type="ECO:0000256" key="1">
    <source>
        <dbReference type="ARBA" id="ARBA00022527"/>
    </source>
</evidence>
<dbReference type="PANTHER" id="PTHR27005">
    <property type="entry name" value="WALL-ASSOCIATED RECEPTOR KINASE-LIKE 21"/>
    <property type="match status" value="1"/>
</dbReference>
<sequence>MWTLDNNHSIKSFTEDDIDRFTSGCSIPIGKGGFGEVYKGILGDDCDLVAVKRYIRGDLREEFMEEVRIHSKIKHKNVVKLIGCCIGENTLTIVTEYVSGGNLDDALHKGKTSIPLDIRLGIAIGCAEALSYMHSMHLSSDSLVCHGDVKPANILLDDNLMAKVSDFGLSRILWGGISRYTSNVKGSIDYMDPIYLREGRLTPRSDVYSFGAVLLELIARRRVKQGNVSLIGTMCSAYAKGNRSRELFDAEITNSINVRILEELASLATECLSLDIDKRPLMNDVAYRLRMLRKTLLGWQGVGLWEKSVGVSKRNCGISETLAKLSNVRIFTKDEMNQMTKITYPYKDGVSSPEVYKGILDDNTVVLVKRTSRAERACTRKYLMNEGMILSQIAHKNVMKLLGYCLEGDTPIFIYEYPTKGSLSDILDRQEDFPLYLRVKIAVKIAEALEYLHSSTTGIIGLGNVAPSNILLDDNFMPKLSDFSGACKLIKESETNACGSVLSSCFLFVGFNKIRNDVYRFGVVLLALINKWYFPSEKDGIDLKAFFHIRATEDITVLEEIGRLALKCMEENDETTMSEVAERLRMLRKSWKNIAKGTSYTAI</sequence>
<dbReference type="Pfam" id="PF07714">
    <property type="entry name" value="PK_Tyr_Ser-Thr"/>
    <property type="match status" value="2"/>
</dbReference>
<reference evidence="8" key="1">
    <citation type="journal article" date="2012" name="Nat. Biotechnol.">
        <title>Reference genome sequence of the model plant Setaria.</title>
        <authorList>
            <person name="Bennetzen J.L."/>
            <person name="Schmutz J."/>
            <person name="Wang H."/>
            <person name="Percifield R."/>
            <person name="Hawkins J."/>
            <person name="Pontaroli A.C."/>
            <person name="Estep M."/>
            <person name="Feng L."/>
            <person name="Vaughn J.N."/>
            <person name="Grimwood J."/>
            <person name="Jenkins J."/>
            <person name="Barry K."/>
            <person name="Lindquist E."/>
            <person name="Hellsten U."/>
            <person name="Deshpande S."/>
            <person name="Wang X."/>
            <person name="Wu X."/>
            <person name="Mitros T."/>
            <person name="Triplett J."/>
            <person name="Yang X."/>
            <person name="Ye C.Y."/>
            <person name="Mauro-Herrera M."/>
            <person name="Wang L."/>
            <person name="Li P."/>
            <person name="Sharma M."/>
            <person name="Sharma R."/>
            <person name="Ronald P.C."/>
            <person name="Panaud O."/>
            <person name="Kellogg E.A."/>
            <person name="Brutnell T.P."/>
            <person name="Doust A.N."/>
            <person name="Tuskan G.A."/>
            <person name="Rokhsar D."/>
            <person name="Devos K.M."/>
        </authorList>
    </citation>
    <scope>NUCLEOTIDE SEQUENCE [LARGE SCALE GENOMIC DNA]</scope>
    <source>
        <strain evidence="8">Yugu1</strain>
    </source>
</reference>
<dbReference type="InterPro" id="IPR001245">
    <property type="entry name" value="Ser-Thr/Tyr_kinase_cat_dom"/>
</dbReference>
<dbReference type="InterPro" id="IPR045274">
    <property type="entry name" value="WAK-like"/>
</dbReference>
<dbReference type="SMART" id="SM00220">
    <property type="entry name" value="S_TKc"/>
    <property type="match status" value="1"/>
</dbReference>
<keyword evidence="3 6" id="KW-0547">Nucleotide-binding</keyword>
<gene>
    <name evidence="8" type="ORF">SETIT_8G152000v2</name>
</gene>
<dbReference type="SUPFAM" id="SSF56112">
    <property type="entry name" value="Protein kinase-like (PK-like)"/>
    <property type="match status" value="2"/>
</dbReference>
<evidence type="ECO:0000256" key="6">
    <source>
        <dbReference type="PROSITE-ProRule" id="PRU10141"/>
    </source>
</evidence>
<dbReference type="GO" id="GO:0004674">
    <property type="term" value="F:protein serine/threonine kinase activity"/>
    <property type="evidence" value="ECO:0007669"/>
    <property type="project" value="UniProtKB-KW"/>
</dbReference>
<evidence type="ECO:0000256" key="3">
    <source>
        <dbReference type="ARBA" id="ARBA00022741"/>
    </source>
</evidence>
<accession>A0A368S805</accession>
<dbReference type="InterPro" id="IPR000719">
    <property type="entry name" value="Prot_kinase_dom"/>
</dbReference>
<evidence type="ECO:0000256" key="4">
    <source>
        <dbReference type="ARBA" id="ARBA00022777"/>
    </source>
</evidence>
<name>A0A368S805_SETIT</name>
<protein>
    <recommendedName>
        <fullName evidence="7">Protein kinase domain-containing protein</fullName>
    </recommendedName>
</protein>
<dbReference type="PROSITE" id="PS00107">
    <property type="entry name" value="PROTEIN_KINASE_ATP"/>
    <property type="match status" value="1"/>
</dbReference>
<evidence type="ECO:0000259" key="7">
    <source>
        <dbReference type="PROSITE" id="PS50011"/>
    </source>
</evidence>
<dbReference type="FunFam" id="1.10.510.10:FF:000474">
    <property type="entry name" value="Wall-associated receptor kinase 3"/>
    <property type="match status" value="1"/>
</dbReference>
<dbReference type="PANTHER" id="PTHR27005:SF468">
    <property type="entry name" value="OS01G0310500 PROTEIN"/>
    <property type="match status" value="1"/>
</dbReference>
<keyword evidence="4" id="KW-0418">Kinase</keyword>
<dbReference type="PROSITE" id="PS00108">
    <property type="entry name" value="PROTEIN_KINASE_ST"/>
    <property type="match status" value="1"/>
</dbReference>
<dbReference type="Gene3D" id="1.10.510.10">
    <property type="entry name" value="Transferase(Phosphotransferase) domain 1"/>
    <property type="match status" value="2"/>
</dbReference>
<dbReference type="EMBL" id="CM003535">
    <property type="protein sequence ID" value="RCV38555.1"/>
    <property type="molecule type" value="Genomic_DNA"/>
</dbReference>
<dbReference type="InterPro" id="IPR017441">
    <property type="entry name" value="Protein_kinase_ATP_BS"/>
</dbReference>
<evidence type="ECO:0000256" key="2">
    <source>
        <dbReference type="ARBA" id="ARBA00022679"/>
    </source>
</evidence>